<name>A0A6J4TI62_9SPHN</name>
<gene>
    <name evidence="3" type="ORF">AVDCRST_MAG39-2726</name>
</gene>
<evidence type="ECO:0000256" key="1">
    <source>
        <dbReference type="SAM" id="MobiDB-lite"/>
    </source>
</evidence>
<dbReference type="PROSITE" id="PS51257">
    <property type="entry name" value="PROKAR_LIPOPROTEIN"/>
    <property type="match status" value="1"/>
</dbReference>
<organism evidence="3">
    <name type="scientific">uncultured Sphingomonadaceae bacterium</name>
    <dbReference type="NCBI Taxonomy" id="169976"/>
    <lineage>
        <taxon>Bacteria</taxon>
        <taxon>Pseudomonadati</taxon>
        <taxon>Pseudomonadota</taxon>
        <taxon>Alphaproteobacteria</taxon>
        <taxon>Sphingomonadales</taxon>
        <taxon>Sphingomonadaceae</taxon>
        <taxon>environmental samples</taxon>
    </lineage>
</organism>
<accession>A0A6J4TI62</accession>
<dbReference type="EMBL" id="CADCVW010000111">
    <property type="protein sequence ID" value="CAA9524123.1"/>
    <property type="molecule type" value="Genomic_DNA"/>
</dbReference>
<feature type="compositionally biased region" description="Gly residues" evidence="1">
    <location>
        <begin position="21"/>
        <end position="32"/>
    </location>
</feature>
<feature type="compositionally biased region" description="Pro residues" evidence="1">
    <location>
        <begin position="39"/>
        <end position="54"/>
    </location>
</feature>
<feature type="chain" id="PRO_5027037701" evidence="2">
    <location>
        <begin position="20"/>
        <end position="99"/>
    </location>
</feature>
<dbReference type="AlphaFoldDB" id="A0A6J4TI62"/>
<protein>
    <submittedName>
        <fullName evidence="3">Uncharacterized protein</fullName>
    </submittedName>
</protein>
<sequence length="99" mass="9651">MAISSFRVAIAAVSLLALAACGGGGNGNGNGDTGTTPPTTTPPPTSTPPPPTTPAPDSVAGRISAAFAAIFGQGADTEGKDPADSDLPPVNFDQEPVDF</sequence>
<evidence type="ECO:0000256" key="2">
    <source>
        <dbReference type="SAM" id="SignalP"/>
    </source>
</evidence>
<proteinExistence type="predicted"/>
<evidence type="ECO:0000313" key="3">
    <source>
        <dbReference type="EMBL" id="CAA9524123.1"/>
    </source>
</evidence>
<feature type="signal peptide" evidence="2">
    <location>
        <begin position="1"/>
        <end position="19"/>
    </location>
</feature>
<keyword evidence="2" id="KW-0732">Signal</keyword>
<feature type="region of interest" description="Disordered" evidence="1">
    <location>
        <begin position="21"/>
        <end position="99"/>
    </location>
</feature>
<reference evidence="3" key="1">
    <citation type="submission" date="2020-02" db="EMBL/GenBank/DDBJ databases">
        <authorList>
            <person name="Meier V. D."/>
        </authorList>
    </citation>
    <scope>NUCLEOTIDE SEQUENCE</scope>
    <source>
        <strain evidence="3">AVDCRST_MAG39</strain>
    </source>
</reference>